<dbReference type="InterPro" id="IPR018555">
    <property type="entry name" value="C630.06c-like"/>
</dbReference>
<protein>
    <submittedName>
        <fullName evidence="2">Uncharacterized protein</fullName>
    </submittedName>
</protein>
<dbReference type="Pfam" id="PF09428">
    <property type="entry name" value="DUF2011"/>
    <property type="match status" value="1"/>
</dbReference>
<evidence type="ECO:0000313" key="3">
    <source>
        <dbReference type="Proteomes" id="UP001162085"/>
    </source>
</evidence>
<feature type="region of interest" description="Disordered" evidence="1">
    <location>
        <begin position="88"/>
        <end position="109"/>
    </location>
</feature>
<keyword evidence="3" id="KW-1185">Reference proteome</keyword>
<dbReference type="Proteomes" id="UP001162085">
    <property type="component" value="Chromosome 14"/>
</dbReference>
<feature type="compositionally biased region" description="Basic and acidic residues" evidence="1">
    <location>
        <begin position="1"/>
        <end position="12"/>
    </location>
</feature>
<organism evidence="2 3">
    <name type="scientific">Saccharomyces uvarum</name>
    <name type="common">Yeast</name>
    <name type="synonym">Saccharomyces bayanus var. uvarum</name>
    <dbReference type="NCBI Taxonomy" id="230603"/>
    <lineage>
        <taxon>Eukaryota</taxon>
        <taxon>Fungi</taxon>
        <taxon>Dikarya</taxon>
        <taxon>Ascomycota</taxon>
        <taxon>Saccharomycotina</taxon>
        <taxon>Saccharomycetes</taxon>
        <taxon>Saccharomycetales</taxon>
        <taxon>Saccharomycetaceae</taxon>
        <taxon>Saccharomyces</taxon>
    </lineage>
</organism>
<feature type="region of interest" description="Disordered" evidence="1">
    <location>
        <begin position="203"/>
        <end position="270"/>
    </location>
</feature>
<reference evidence="2" key="1">
    <citation type="submission" date="2022-10" db="EMBL/GenBank/DDBJ databases">
        <authorList>
            <person name="Byrne P K."/>
        </authorList>
    </citation>
    <scope>NUCLEOTIDE SEQUENCE</scope>
    <source>
        <strain evidence="2">ZP964</strain>
    </source>
</reference>
<gene>
    <name evidence="2" type="primary">SUVZ14G2700</name>
    <name evidence="2" type="ORF">SUVZ_14G2700</name>
</gene>
<feature type="compositionally biased region" description="Polar residues" evidence="1">
    <location>
        <begin position="254"/>
        <end position="263"/>
    </location>
</feature>
<feature type="compositionally biased region" description="Basic and acidic residues" evidence="1">
    <location>
        <begin position="218"/>
        <end position="235"/>
    </location>
</feature>
<feature type="compositionally biased region" description="Basic residues" evidence="1">
    <location>
        <begin position="203"/>
        <end position="216"/>
    </location>
</feature>
<feature type="region of interest" description="Disordered" evidence="1">
    <location>
        <begin position="1"/>
        <end position="70"/>
    </location>
</feature>
<dbReference type="EMBL" id="OX365941">
    <property type="protein sequence ID" value="CAI4051893.1"/>
    <property type="molecule type" value="Genomic_DNA"/>
</dbReference>
<feature type="compositionally biased region" description="Basic residues" evidence="1">
    <location>
        <begin position="236"/>
        <end position="253"/>
    </location>
</feature>
<sequence length="270" mass="31296">MSELKVVSRKDLYDEEREIGNYKGYESSGGNNKEETDVLIPPTEFEFVEVERTGSPSDSKANDEDANDEIEDNQDEFEFPLFSSGVVEAPKDSIGKGKDTPDGKENEAHTEVNLMKVSLKEPEEEIIDQERPKEYYFTNYSENQRQQFLQSAMDYDTIIQESTKIQEDDLRVHHKWPYCQGKLINLHEHNLEIELQQQRALKIKKRRPGQKQRGAKKLALERTEERDAKAREIKKLLKKKFHRRGGKKNKKKTTLNPLANAGSTPKVRTE</sequence>
<proteinExistence type="predicted"/>
<evidence type="ECO:0000256" key="1">
    <source>
        <dbReference type="SAM" id="MobiDB-lite"/>
    </source>
</evidence>
<accession>A0ABN8WRC7</accession>
<evidence type="ECO:0000313" key="2">
    <source>
        <dbReference type="EMBL" id="CAI4051893.1"/>
    </source>
</evidence>
<feature type="compositionally biased region" description="Basic and acidic residues" evidence="1">
    <location>
        <begin position="89"/>
        <end position="109"/>
    </location>
</feature>
<name>A0ABN8WRC7_SACUV</name>